<sequence length="81" mass="8026">MVGLLGRVTGTVLLNGADGMADMSAKALTMGGTGPGPARQLLPSMNQNGQAPNGASPLDGACPLDGVASPRAVRKVPVDEK</sequence>
<dbReference type="Proteomes" id="UP000011205">
    <property type="component" value="Unassembled WGS sequence"/>
</dbReference>
<feature type="compositionally biased region" description="Polar residues" evidence="1">
    <location>
        <begin position="43"/>
        <end position="53"/>
    </location>
</feature>
<dbReference type="PATRIC" id="fig|1160705.3.peg.658"/>
<organism evidence="2 3">
    <name type="scientific">Streptomyces viridochromogenes Tue57</name>
    <dbReference type="NCBI Taxonomy" id="1160705"/>
    <lineage>
        <taxon>Bacteria</taxon>
        <taxon>Bacillati</taxon>
        <taxon>Actinomycetota</taxon>
        <taxon>Actinomycetes</taxon>
        <taxon>Kitasatosporales</taxon>
        <taxon>Streptomycetaceae</taxon>
        <taxon>Streptomyces</taxon>
    </lineage>
</organism>
<evidence type="ECO:0000313" key="2">
    <source>
        <dbReference type="EMBL" id="ELS58346.1"/>
    </source>
</evidence>
<comment type="caution">
    <text evidence="2">The sequence shown here is derived from an EMBL/GenBank/DDBJ whole genome shotgun (WGS) entry which is preliminary data.</text>
</comment>
<evidence type="ECO:0000313" key="3">
    <source>
        <dbReference type="Proteomes" id="UP000011205"/>
    </source>
</evidence>
<feature type="region of interest" description="Disordered" evidence="1">
    <location>
        <begin position="31"/>
        <end position="67"/>
    </location>
</feature>
<name>L8PLE4_STRVR</name>
<accession>L8PLE4</accession>
<reference evidence="2 3" key="1">
    <citation type="journal article" date="2013" name="Genome Announc.">
        <title>Draft Genome Sequence of Streptomyces viridochromogenes Strain Tu57, Producer of Avilamycin.</title>
        <authorList>
            <person name="Gruning B.A."/>
            <person name="Erxleben A."/>
            <person name="Hahnlein A."/>
            <person name="Gunther S."/>
        </authorList>
    </citation>
    <scope>NUCLEOTIDE SEQUENCE [LARGE SCALE GENOMIC DNA]</scope>
    <source>
        <strain evidence="2 3">Tue57</strain>
    </source>
</reference>
<dbReference type="AlphaFoldDB" id="L8PLE4"/>
<dbReference type="EMBL" id="AMLP01000026">
    <property type="protein sequence ID" value="ELS58346.1"/>
    <property type="molecule type" value="Genomic_DNA"/>
</dbReference>
<proteinExistence type="predicted"/>
<protein>
    <submittedName>
        <fullName evidence="2">Uncharacterized protein</fullName>
    </submittedName>
</protein>
<gene>
    <name evidence="2" type="ORF">STVIR_0662</name>
</gene>
<evidence type="ECO:0000256" key="1">
    <source>
        <dbReference type="SAM" id="MobiDB-lite"/>
    </source>
</evidence>